<evidence type="ECO:0000313" key="1">
    <source>
        <dbReference type="EMBL" id="KAF6019653.1"/>
    </source>
</evidence>
<dbReference type="PANTHER" id="PTHR20873">
    <property type="entry name" value="L-SERYL-TRNA(SEC) KINASE"/>
    <property type="match status" value="1"/>
</dbReference>
<dbReference type="SUPFAM" id="SSF52540">
    <property type="entry name" value="P-loop containing nucleoside triphosphate hydrolases"/>
    <property type="match status" value="1"/>
</dbReference>
<dbReference type="InterPro" id="IPR052648">
    <property type="entry name" value="Ser-tRNA(Sec)_kinase"/>
</dbReference>
<keyword evidence="2" id="KW-1185">Reference proteome</keyword>
<proteinExistence type="predicted"/>
<organism evidence="1 2">
    <name type="scientific">Bugula neritina</name>
    <name type="common">Brown bryozoan</name>
    <name type="synonym">Sertularia neritina</name>
    <dbReference type="NCBI Taxonomy" id="10212"/>
    <lineage>
        <taxon>Eukaryota</taxon>
        <taxon>Metazoa</taxon>
        <taxon>Spiralia</taxon>
        <taxon>Lophotrochozoa</taxon>
        <taxon>Bryozoa</taxon>
        <taxon>Gymnolaemata</taxon>
        <taxon>Cheilostomatida</taxon>
        <taxon>Flustrina</taxon>
        <taxon>Buguloidea</taxon>
        <taxon>Bugulidae</taxon>
        <taxon>Bugula</taxon>
    </lineage>
</organism>
<dbReference type="AlphaFoldDB" id="A0A7J7J0K8"/>
<sequence>MSVCLICTIGVPGSGKTTLAQTLAKFSGTRTSIKYVHVSFDELQFLSQSFGAENSSLLEEGAVLTSYKLFRHVMVRLVEAVILYIKLGADLVIPEVLNTSNACQLITSQTADLTSSDDVCIIVDDIMYYRSMRYPYYQLARKWFGEVYVNTPLAVCVSRNKDRPIDKRIDENTICKISQRLEAPDPTAHSWEIYNIDSGTASVADLMSFTKMCLTNPVEASSHVTNSLETEKSMQISAEDVSHQADLICRQLVKLYITSSAPSDVKGAAVRANKCRKLVLAHLKSQANELSDALSTQTLTPHSAQDSHSPLYEFVQRIFSQHLDLC</sequence>
<dbReference type="GO" id="GO:0016301">
    <property type="term" value="F:kinase activity"/>
    <property type="evidence" value="ECO:0007669"/>
    <property type="project" value="TreeGrafter"/>
</dbReference>
<reference evidence="1" key="1">
    <citation type="submission" date="2020-06" db="EMBL/GenBank/DDBJ databases">
        <title>Draft genome of Bugula neritina, a colonial animal packing powerful symbionts and potential medicines.</title>
        <authorList>
            <person name="Rayko M."/>
        </authorList>
    </citation>
    <scope>NUCLEOTIDE SEQUENCE [LARGE SCALE GENOMIC DNA]</scope>
    <source>
        <strain evidence="1">Kwan_BN1</strain>
    </source>
</reference>
<dbReference type="Pfam" id="PF13671">
    <property type="entry name" value="AAA_33"/>
    <property type="match status" value="1"/>
</dbReference>
<dbReference type="GO" id="GO:0000049">
    <property type="term" value="F:tRNA binding"/>
    <property type="evidence" value="ECO:0007669"/>
    <property type="project" value="TreeGrafter"/>
</dbReference>
<dbReference type="Gene3D" id="3.40.50.300">
    <property type="entry name" value="P-loop containing nucleotide triphosphate hydrolases"/>
    <property type="match status" value="1"/>
</dbReference>
<dbReference type="InterPro" id="IPR027417">
    <property type="entry name" value="P-loop_NTPase"/>
</dbReference>
<dbReference type="GO" id="GO:0005524">
    <property type="term" value="F:ATP binding"/>
    <property type="evidence" value="ECO:0007669"/>
    <property type="project" value="UniProtKB-KW"/>
</dbReference>
<accession>A0A7J7J0K8</accession>
<comment type="caution">
    <text evidence="1">The sequence shown here is derived from an EMBL/GenBank/DDBJ whole genome shotgun (WGS) entry which is preliminary data.</text>
</comment>
<name>A0A7J7J0K8_BUGNE</name>
<dbReference type="EMBL" id="VXIV02003216">
    <property type="protein sequence ID" value="KAF6019653.1"/>
    <property type="molecule type" value="Genomic_DNA"/>
</dbReference>
<dbReference type="OrthoDB" id="9972657at2759"/>
<protein>
    <recommendedName>
        <fullName evidence="3">PSTK</fullName>
    </recommendedName>
</protein>
<gene>
    <name evidence="1" type="ORF">EB796_022016</name>
</gene>
<dbReference type="Proteomes" id="UP000593567">
    <property type="component" value="Unassembled WGS sequence"/>
</dbReference>
<dbReference type="PANTHER" id="PTHR20873:SF0">
    <property type="entry name" value="L-SERYL-TRNA(SEC) KINASE"/>
    <property type="match status" value="1"/>
</dbReference>
<evidence type="ECO:0008006" key="3">
    <source>
        <dbReference type="Google" id="ProtNLM"/>
    </source>
</evidence>
<evidence type="ECO:0000313" key="2">
    <source>
        <dbReference type="Proteomes" id="UP000593567"/>
    </source>
</evidence>